<reference evidence="2" key="1">
    <citation type="submission" date="2021-01" db="UniProtKB">
        <authorList>
            <consortium name="EnsemblMetazoa"/>
        </authorList>
    </citation>
    <scope>IDENTIFICATION</scope>
</reference>
<sequence>MASVTLPSIEPLNNNDNHLKNLTYIVRKPKGANAPPRASRLGRERFSISLPGESGSNEFGSNGAFPNINVSSLAQNSGHDIKIISKLEHLELKGPVHSQQGLRNVSSATISMLKIQGLPAGPVKEEQINAVQNLFKNLGEAPSIIDGRLEVGDDIWDEFEDSEKLKNNLEMLLVCKKMNLHFEVARSHNLPGFLVIPKFHCMKCYESWLTNHQVPTHCEHPEEPIRGAPIALDERAQIFLKDQNVSYIEIQGNQALMNRKFRKPTLTSSALRARILLSNRDSRTRHVDSITGVETVPTRPTTGKQTTTPKRPDSEASAIEIASDEKSHRPSPLLLARSHDEDSTHGITDVLIKSSYSGPNDGMRKYGGLTNSQAKIFVDKNSLTKVEEAEQRQKHYNSASRNTTSPLAKKSSKDGLFGKRASNKKNKRQRGSKGQARKNGSKTRLVDKTGATEETLVNVRDEAMPKGEYSYRRMLMGGGSKGQMGAGERRPSGVSNNLMTLDLGDEAKDPRASTNKANANIRERKTRKNSTNTAPGARRDSLDSAASRSSQHGGSRRGSLPDNEKQQYKVQGQGRNIQRQDGKRGVGFTYNTSSNALGLGFSQTPSSQATSRGNEGSGSEGEENNEDADSSKTQSRARYGSPTGRTDSGHSREGTSRSGMVKRRGILKTKNRDGVYGDPEWITFAGYAT</sequence>
<feature type="compositionally biased region" description="Low complexity" evidence="1">
    <location>
        <begin position="295"/>
        <end position="309"/>
    </location>
</feature>
<organism evidence="2 3">
    <name type="scientific">Clytia hemisphaerica</name>
    <dbReference type="NCBI Taxonomy" id="252671"/>
    <lineage>
        <taxon>Eukaryota</taxon>
        <taxon>Metazoa</taxon>
        <taxon>Cnidaria</taxon>
        <taxon>Hydrozoa</taxon>
        <taxon>Hydroidolina</taxon>
        <taxon>Leptothecata</taxon>
        <taxon>Obeliida</taxon>
        <taxon>Clytiidae</taxon>
        <taxon>Clytia</taxon>
    </lineage>
</organism>
<accession>A0A7M5UVN2</accession>
<proteinExistence type="predicted"/>
<evidence type="ECO:0000313" key="2">
    <source>
        <dbReference type="EnsemblMetazoa" id="CLYHEMP006518.1"/>
    </source>
</evidence>
<evidence type="ECO:0000313" key="3">
    <source>
        <dbReference type="Proteomes" id="UP000594262"/>
    </source>
</evidence>
<dbReference type="Proteomes" id="UP000594262">
    <property type="component" value="Unplaced"/>
</dbReference>
<name>A0A7M5UVN2_9CNID</name>
<dbReference type="AlphaFoldDB" id="A0A7M5UVN2"/>
<dbReference type="OrthoDB" id="10682183at2759"/>
<feature type="compositionally biased region" description="Basic residues" evidence="1">
    <location>
        <begin position="660"/>
        <end position="669"/>
    </location>
</feature>
<feature type="compositionally biased region" description="Polar residues" evidence="1">
    <location>
        <begin position="568"/>
        <end position="577"/>
    </location>
</feature>
<feature type="region of interest" description="Disordered" evidence="1">
    <location>
        <begin position="286"/>
        <end position="316"/>
    </location>
</feature>
<feature type="compositionally biased region" description="Polar residues" evidence="1">
    <location>
        <begin position="589"/>
        <end position="612"/>
    </location>
</feature>
<keyword evidence="3" id="KW-1185">Reference proteome</keyword>
<dbReference type="RefSeq" id="XP_066921556.1">
    <property type="nucleotide sequence ID" value="XM_067065455.1"/>
</dbReference>
<dbReference type="EnsemblMetazoa" id="CLYHEMT006518.1">
    <property type="protein sequence ID" value="CLYHEMP006518.1"/>
    <property type="gene ID" value="CLYHEMG006518"/>
</dbReference>
<feature type="compositionally biased region" description="Low complexity" evidence="1">
    <location>
        <begin position="543"/>
        <end position="553"/>
    </location>
</feature>
<evidence type="ECO:0000256" key="1">
    <source>
        <dbReference type="SAM" id="MobiDB-lite"/>
    </source>
</evidence>
<dbReference type="GeneID" id="136808889"/>
<feature type="region of interest" description="Disordered" evidence="1">
    <location>
        <begin position="390"/>
        <end position="454"/>
    </location>
</feature>
<feature type="region of interest" description="Disordered" evidence="1">
    <location>
        <begin position="479"/>
        <end position="689"/>
    </location>
</feature>
<feature type="compositionally biased region" description="Polar residues" evidence="1">
    <location>
        <begin position="396"/>
        <end position="406"/>
    </location>
</feature>
<protein>
    <submittedName>
        <fullName evidence="2">Uncharacterized protein</fullName>
    </submittedName>
</protein>
<feature type="compositionally biased region" description="Basic residues" evidence="1">
    <location>
        <begin position="421"/>
        <end position="441"/>
    </location>
</feature>